<feature type="chain" id="PRO_5003041870" evidence="1">
    <location>
        <begin position="21"/>
        <end position="127"/>
    </location>
</feature>
<evidence type="ECO:0000256" key="1">
    <source>
        <dbReference type="SAM" id="SignalP"/>
    </source>
</evidence>
<dbReference type="EMBL" id="ADBJ01000043">
    <property type="protein sequence ID" value="EFA77357.1"/>
    <property type="molecule type" value="Genomic_DNA"/>
</dbReference>
<dbReference type="Proteomes" id="UP000001396">
    <property type="component" value="Unassembled WGS sequence"/>
</dbReference>
<dbReference type="GeneID" id="31368036"/>
<sequence>MKITILLLILVGLFTLYVHAQWPCNTYYDIDFSTVVNGKQEKGAIYGRGCLFDADETRTYSIFPPVTSDRVPDLFMGQWNYGDFSVRNRNTSETDHLKSSYTVVWGFKPFLYNFTYNKPTTCHSRRK</sequence>
<dbReference type="InParanoid" id="D3BMZ5"/>
<evidence type="ECO:0000313" key="3">
    <source>
        <dbReference type="Proteomes" id="UP000001396"/>
    </source>
</evidence>
<reference evidence="2 3" key="1">
    <citation type="journal article" date="2011" name="Genome Res.">
        <title>Phylogeny-wide analysis of social amoeba genomes highlights ancient origins for complex intercellular communication.</title>
        <authorList>
            <person name="Heidel A.J."/>
            <person name="Lawal H.M."/>
            <person name="Felder M."/>
            <person name="Schilde C."/>
            <person name="Helps N.R."/>
            <person name="Tunggal B."/>
            <person name="Rivero F."/>
            <person name="John U."/>
            <person name="Schleicher M."/>
            <person name="Eichinger L."/>
            <person name="Platzer M."/>
            <person name="Noegel A.A."/>
            <person name="Schaap P."/>
            <person name="Gloeckner G."/>
        </authorList>
    </citation>
    <scope>NUCLEOTIDE SEQUENCE [LARGE SCALE GENOMIC DNA]</scope>
    <source>
        <strain evidence="3">ATCC 26659 / Pp 5 / PN500</strain>
    </source>
</reference>
<proteinExistence type="predicted"/>
<dbReference type="AlphaFoldDB" id="D3BMZ5"/>
<accession>D3BMZ5</accession>
<evidence type="ECO:0000313" key="2">
    <source>
        <dbReference type="EMBL" id="EFA77357.1"/>
    </source>
</evidence>
<protein>
    <submittedName>
        <fullName evidence="2">Uncharacterized protein</fullName>
    </submittedName>
</protein>
<feature type="signal peptide" evidence="1">
    <location>
        <begin position="1"/>
        <end position="20"/>
    </location>
</feature>
<gene>
    <name evidence="2" type="ORF">PPL_12569</name>
</gene>
<keyword evidence="3" id="KW-1185">Reference proteome</keyword>
<dbReference type="RefSeq" id="XP_020429486.1">
    <property type="nucleotide sequence ID" value="XM_020583299.1"/>
</dbReference>
<comment type="caution">
    <text evidence="2">The sequence shown here is derived from an EMBL/GenBank/DDBJ whole genome shotgun (WGS) entry which is preliminary data.</text>
</comment>
<name>D3BMZ5_HETP5</name>
<organism evidence="2 3">
    <name type="scientific">Heterostelium pallidum (strain ATCC 26659 / Pp 5 / PN500)</name>
    <name type="common">Cellular slime mold</name>
    <name type="synonym">Polysphondylium pallidum</name>
    <dbReference type="NCBI Taxonomy" id="670386"/>
    <lineage>
        <taxon>Eukaryota</taxon>
        <taxon>Amoebozoa</taxon>
        <taxon>Evosea</taxon>
        <taxon>Eumycetozoa</taxon>
        <taxon>Dictyostelia</taxon>
        <taxon>Acytosteliales</taxon>
        <taxon>Acytosteliaceae</taxon>
        <taxon>Heterostelium</taxon>
    </lineage>
</organism>
<keyword evidence="1" id="KW-0732">Signal</keyword>